<keyword evidence="4" id="KW-1185">Reference proteome</keyword>
<dbReference type="PANTHER" id="PTHR47074">
    <property type="entry name" value="BNAC02G40300D PROTEIN"/>
    <property type="match status" value="1"/>
</dbReference>
<evidence type="ECO:0000313" key="4">
    <source>
        <dbReference type="Proteomes" id="UP001472677"/>
    </source>
</evidence>
<evidence type="ECO:0000313" key="3">
    <source>
        <dbReference type="EMBL" id="KAK8556547.1"/>
    </source>
</evidence>
<feature type="domain" description="RNase H type-1" evidence="2">
    <location>
        <begin position="40"/>
        <end position="149"/>
    </location>
</feature>
<protein>
    <recommendedName>
        <fullName evidence="2">RNase H type-1 domain-containing protein</fullName>
    </recommendedName>
</protein>
<dbReference type="InterPro" id="IPR044730">
    <property type="entry name" value="RNase_H-like_dom_plant"/>
</dbReference>
<dbReference type="InterPro" id="IPR052929">
    <property type="entry name" value="RNase_H-like_EbsB-rel"/>
</dbReference>
<dbReference type="Proteomes" id="UP001472677">
    <property type="component" value="Unassembled WGS sequence"/>
</dbReference>
<feature type="compositionally biased region" description="Polar residues" evidence="1">
    <location>
        <begin position="14"/>
        <end position="24"/>
    </location>
</feature>
<dbReference type="Gene3D" id="3.30.420.10">
    <property type="entry name" value="Ribonuclease H-like superfamily/Ribonuclease H"/>
    <property type="match status" value="1"/>
</dbReference>
<dbReference type="Pfam" id="PF13456">
    <property type="entry name" value="RVT_3"/>
    <property type="match status" value="1"/>
</dbReference>
<dbReference type="PANTHER" id="PTHR47074:SF61">
    <property type="entry name" value="RNASE H TYPE-1 DOMAIN-CONTAINING PROTEIN"/>
    <property type="match status" value="1"/>
</dbReference>
<dbReference type="InterPro" id="IPR012337">
    <property type="entry name" value="RNaseH-like_sf"/>
</dbReference>
<evidence type="ECO:0000259" key="2">
    <source>
        <dbReference type="Pfam" id="PF13456"/>
    </source>
</evidence>
<organism evidence="3 4">
    <name type="scientific">Hibiscus sabdariffa</name>
    <name type="common">roselle</name>
    <dbReference type="NCBI Taxonomy" id="183260"/>
    <lineage>
        <taxon>Eukaryota</taxon>
        <taxon>Viridiplantae</taxon>
        <taxon>Streptophyta</taxon>
        <taxon>Embryophyta</taxon>
        <taxon>Tracheophyta</taxon>
        <taxon>Spermatophyta</taxon>
        <taxon>Magnoliopsida</taxon>
        <taxon>eudicotyledons</taxon>
        <taxon>Gunneridae</taxon>
        <taxon>Pentapetalae</taxon>
        <taxon>rosids</taxon>
        <taxon>malvids</taxon>
        <taxon>Malvales</taxon>
        <taxon>Malvaceae</taxon>
        <taxon>Malvoideae</taxon>
        <taxon>Hibiscus</taxon>
    </lineage>
</organism>
<dbReference type="SUPFAM" id="SSF53098">
    <property type="entry name" value="Ribonuclease H-like"/>
    <property type="match status" value="1"/>
</dbReference>
<sequence length="155" mass="17257">MFMGVEQLAGRTKIANSTSSRISQPSNTWSPPPPNTFKINCDVSFNKDMNFVGVAVVARNCHGDVFDGINAKVHASSAFVAECLTMRIGSYLIARHGWQYVIIESDCKLSIEMINRQTPDSWEGKGIFSYIRKITEFVANFDFACFNFLSNQVAA</sequence>
<dbReference type="InterPro" id="IPR036397">
    <property type="entry name" value="RNaseH_sf"/>
</dbReference>
<feature type="region of interest" description="Disordered" evidence="1">
    <location>
        <begin position="9"/>
        <end position="31"/>
    </location>
</feature>
<accession>A0ABR2EAG7</accession>
<gene>
    <name evidence="3" type="ORF">V6N12_002946</name>
</gene>
<comment type="caution">
    <text evidence="3">The sequence shown here is derived from an EMBL/GenBank/DDBJ whole genome shotgun (WGS) entry which is preliminary data.</text>
</comment>
<reference evidence="3 4" key="1">
    <citation type="journal article" date="2024" name="G3 (Bethesda)">
        <title>Genome assembly of Hibiscus sabdariffa L. provides insights into metabolisms of medicinal natural products.</title>
        <authorList>
            <person name="Kim T."/>
        </authorList>
    </citation>
    <scope>NUCLEOTIDE SEQUENCE [LARGE SCALE GENOMIC DNA]</scope>
    <source>
        <strain evidence="3">TK-2024</strain>
        <tissue evidence="3">Old leaves</tissue>
    </source>
</reference>
<dbReference type="CDD" id="cd06222">
    <property type="entry name" value="RNase_H_like"/>
    <property type="match status" value="1"/>
</dbReference>
<evidence type="ECO:0000256" key="1">
    <source>
        <dbReference type="SAM" id="MobiDB-lite"/>
    </source>
</evidence>
<dbReference type="EMBL" id="JBBPBM010000017">
    <property type="protein sequence ID" value="KAK8556547.1"/>
    <property type="molecule type" value="Genomic_DNA"/>
</dbReference>
<dbReference type="InterPro" id="IPR002156">
    <property type="entry name" value="RNaseH_domain"/>
</dbReference>
<name>A0ABR2EAG7_9ROSI</name>
<proteinExistence type="predicted"/>